<dbReference type="PANTHER" id="PTHR47338:SF5">
    <property type="entry name" value="ZN(II)2CYS6 TRANSCRIPTION FACTOR (EUROFUNG)"/>
    <property type="match status" value="1"/>
</dbReference>
<dbReference type="Pfam" id="PF00172">
    <property type="entry name" value="Zn_clus"/>
    <property type="match status" value="1"/>
</dbReference>
<evidence type="ECO:0000256" key="5">
    <source>
        <dbReference type="ARBA" id="ARBA00023163"/>
    </source>
</evidence>
<dbReference type="OrthoDB" id="3862662at2759"/>
<evidence type="ECO:0000259" key="8">
    <source>
        <dbReference type="PROSITE" id="PS50048"/>
    </source>
</evidence>
<gene>
    <name evidence="9" type="ORF">ASPWEDRAFT_69853</name>
</gene>
<dbReference type="GO" id="GO:0000981">
    <property type="term" value="F:DNA-binding transcription factor activity, RNA polymerase II-specific"/>
    <property type="evidence" value="ECO:0007669"/>
    <property type="project" value="InterPro"/>
</dbReference>
<dbReference type="InterPro" id="IPR001138">
    <property type="entry name" value="Zn2Cys6_DnaBD"/>
</dbReference>
<dbReference type="VEuPathDB" id="FungiDB:ASPWEDRAFT_69853"/>
<comment type="subcellular location">
    <subcellularLocation>
        <location evidence="1">Nucleus</location>
    </subcellularLocation>
</comment>
<accession>A0A1L9RGP2</accession>
<dbReference type="SMART" id="SM00066">
    <property type="entry name" value="GAL4"/>
    <property type="match status" value="1"/>
</dbReference>
<dbReference type="InterPro" id="IPR050815">
    <property type="entry name" value="TF_fung"/>
</dbReference>
<dbReference type="PROSITE" id="PS50048">
    <property type="entry name" value="ZN2_CY6_FUNGAL_2"/>
    <property type="match status" value="1"/>
</dbReference>
<dbReference type="PROSITE" id="PS00463">
    <property type="entry name" value="ZN2_CY6_FUNGAL_1"/>
    <property type="match status" value="1"/>
</dbReference>
<dbReference type="GO" id="GO:0008270">
    <property type="term" value="F:zinc ion binding"/>
    <property type="evidence" value="ECO:0007669"/>
    <property type="project" value="InterPro"/>
</dbReference>
<keyword evidence="10" id="KW-1185">Reference proteome</keyword>
<dbReference type="GeneID" id="63754926"/>
<proteinExistence type="predicted"/>
<feature type="domain" description="Zn(2)-C6 fungal-type" evidence="8">
    <location>
        <begin position="9"/>
        <end position="39"/>
    </location>
</feature>
<evidence type="ECO:0000256" key="4">
    <source>
        <dbReference type="ARBA" id="ARBA00023125"/>
    </source>
</evidence>
<feature type="region of interest" description="Disordered" evidence="7">
    <location>
        <begin position="125"/>
        <end position="144"/>
    </location>
</feature>
<evidence type="ECO:0000256" key="7">
    <source>
        <dbReference type="SAM" id="MobiDB-lite"/>
    </source>
</evidence>
<evidence type="ECO:0000313" key="9">
    <source>
        <dbReference type="EMBL" id="OJJ34119.1"/>
    </source>
</evidence>
<evidence type="ECO:0000256" key="1">
    <source>
        <dbReference type="ARBA" id="ARBA00004123"/>
    </source>
</evidence>
<dbReference type="Gene3D" id="4.10.240.10">
    <property type="entry name" value="Zn(2)-C6 fungal-type DNA-binding domain"/>
    <property type="match status" value="1"/>
</dbReference>
<dbReference type="PANTHER" id="PTHR47338">
    <property type="entry name" value="ZN(II)2CYS6 TRANSCRIPTION FACTOR (EUROFUNG)-RELATED"/>
    <property type="match status" value="1"/>
</dbReference>
<keyword evidence="3" id="KW-0805">Transcription regulation</keyword>
<dbReference type="GO" id="GO:0005634">
    <property type="term" value="C:nucleus"/>
    <property type="evidence" value="ECO:0007669"/>
    <property type="project" value="UniProtKB-SubCell"/>
</dbReference>
<dbReference type="GO" id="GO:0003677">
    <property type="term" value="F:DNA binding"/>
    <property type="evidence" value="ECO:0007669"/>
    <property type="project" value="UniProtKB-KW"/>
</dbReference>
<dbReference type="RefSeq" id="XP_040687795.1">
    <property type="nucleotide sequence ID" value="XM_040839078.1"/>
</dbReference>
<name>A0A1L9RGP2_ASPWE</name>
<dbReference type="CDD" id="cd00067">
    <property type="entry name" value="GAL4"/>
    <property type="match status" value="1"/>
</dbReference>
<sequence>MSSELSPISCESCRQKKCKCDRVLPFCTQCNTDPSRCTYPESGKRGLPLGYLTQLEHRLEETEAVLFSTLSTLHSINPSFAPSDTHIPPDRRENNTKPAKMDEWRRLPLTSRKVDLMRWWEEKGGDSSSIRFGESHEGLSGESSSHNLRVEGEYVGLDERQGQDGSASLVPMGDIGGKAEELAKMESTIYF</sequence>
<reference evidence="10" key="1">
    <citation type="journal article" date="2017" name="Genome Biol.">
        <title>Comparative genomics reveals high biological diversity and specific adaptations in the industrially and medically important fungal genus Aspergillus.</title>
        <authorList>
            <person name="de Vries R.P."/>
            <person name="Riley R."/>
            <person name="Wiebenga A."/>
            <person name="Aguilar-Osorio G."/>
            <person name="Amillis S."/>
            <person name="Uchima C.A."/>
            <person name="Anderluh G."/>
            <person name="Asadollahi M."/>
            <person name="Askin M."/>
            <person name="Barry K."/>
            <person name="Battaglia E."/>
            <person name="Bayram O."/>
            <person name="Benocci T."/>
            <person name="Braus-Stromeyer S.A."/>
            <person name="Caldana C."/>
            <person name="Canovas D."/>
            <person name="Cerqueira G.C."/>
            <person name="Chen F."/>
            <person name="Chen W."/>
            <person name="Choi C."/>
            <person name="Clum A."/>
            <person name="Dos Santos R.A."/>
            <person name="Damasio A.R."/>
            <person name="Diallinas G."/>
            <person name="Emri T."/>
            <person name="Fekete E."/>
            <person name="Flipphi M."/>
            <person name="Freyberg S."/>
            <person name="Gallo A."/>
            <person name="Gournas C."/>
            <person name="Habgood R."/>
            <person name="Hainaut M."/>
            <person name="Harispe M.L."/>
            <person name="Henrissat B."/>
            <person name="Hilden K.S."/>
            <person name="Hope R."/>
            <person name="Hossain A."/>
            <person name="Karabika E."/>
            <person name="Karaffa L."/>
            <person name="Karanyi Z."/>
            <person name="Krasevec N."/>
            <person name="Kuo A."/>
            <person name="Kusch H."/>
            <person name="LaButti K."/>
            <person name="Lagendijk E.L."/>
            <person name="Lapidus A."/>
            <person name="Levasseur A."/>
            <person name="Lindquist E."/>
            <person name="Lipzen A."/>
            <person name="Logrieco A.F."/>
            <person name="MacCabe A."/>
            <person name="Maekelae M.R."/>
            <person name="Malavazi I."/>
            <person name="Melin P."/>
            <person name="Meyer V."/>
            <person name="Mielnichuk N."/>
            <person name="Miskei M."/>
            <person name="Molnar A.P."/>
            <person name="Mule G."/>
            <person name="Ngan C.Y."/>
            <person name="Orejas M."/>
            <person name="Orosz E."/>
            <person name="Ouedraogo J.P."/>
            <person name="Overkamp K.M."/>
            <person name="Park H.-S."/>
            <person name="Perrone G."/>
            <person name="Piumi F."/>
            <person name="Punt P.J."/>
            <person name="Ram A.F."/>
            <person name="Ramon A."/>
            <person name="Rauscher S."/>
            <person name="Record E."/>
            <person name="Riano-Pachon D.M."/>
            <person name="Robert V."/>
            <person name="Roehrig J."/>
            <person name="Ruller R."/>
            <person name="Salamov A."/>
            <person name="Salih N.S."/>
            <person name="Samson R.A."/>
            <person name="Sandor E."/>
            <person name="Sanguinetti M."/>
            <person name="Schuetze T."/>
            <person name="Sepcic K."/>
            <person name="Shelest E."/>
            <person name="Sherlock G."/>
            <person name="Sophianopoulou V."/>
            <person name="Squina F.M."/>
            <person name="Sun H."/>
            <person name="Susca A."/>
            <person name="Todd R.B."/>
            <person name="Tsang A."/>
            <person name="Unkles S.E."/>
            <person name="van de Wiele N."/>
            <person name="van Rossen-Uffink D."/>
            <person name="Oliveira J.V."/>
            <person name="Vesth T.C."/>
            <person name="Visser J."/>
            <person name="Yu J.-H."/>
            <person name="Zhou M."/>
            <person name="Andersen M.R."/>
            <person name="Archer D.B."/>
            <person name="Baker S.E."/>
            <person name="Benoit I."/>
            <person name="Brakhage A.A."/>
            <person name="Braus G.H."/>
            <person name="Fischer R."/>
            <person name="Frisvad J.C."/>
            <person name="Goldman G.H."/>
            <person name="Houbraken J."/>
            <person name="Oakley B."/>
            <person name="Pocsi I."/>
            <person name="Scazzocchio C."/>
            <person name="Seiboth B."/>
            <person name="vanKuyk P.A."/>
            <person name="Wortman J."/>
            <person name="Dyer P.S."/>
            <person name="Grigoriev I.V."/>
        </authorList>
    </citation>
    <scope>NUCLEOTIDE SEQUENCE [LARGE SCALE GENOMIC DNA]</scope>
    <source>
        <strain evidence="10">DTO 134E9</strain>
    </source>
</reference>
<dbReference type="InterPro" id="IPR036864">
    <property type="entry name" value="Zn2-C6_fun-type_DNA-bd_sf"/>
</dbReference>
<keyword evidence="4" id="KW-0238">DNA-binding</keyword>
<keyword evidence="5" id="KW-0804">Transcription</keyword>
<evidence type="ECO:0000256" key="6">
    <source>
        <dbReference type="ARBA" id="ARBA00023242"/>
    </source>
</evidence>
<evidence type="ECO:0000256" key="3">
    <source>
        <dbReference type="ARBA" id="ARBA00023015"/>
    </source>
</evidence>
<dbReference type="Proteomes" id="UP000184383">
    <property type="component" value="Unassembled WGS sequence"/>
</dbReference>
<evidence type="ECO:0000256" key="2">
    <source>
        <dbReference type="ARBA" id="ARBA00022723"/>
    </source>
</evidence>
<dbReference type="SUPFAM" id="SSF57701">
    <property type="entry name" value="Zn2/Cys6 DNA-binding domain"/>
    <property type="match status" value="1"/>
</dbReference>
<evidence type="ECO:0000313" key="10">
    <source>
        <dbReference type="Proteomes" id="UP000184383"/>
    </source>
</evidence>
<dbReference type="EMBL" id="KV878213">
    <property type="protein sequence ID" value="OJJ34119.1"/>
    <property type="molecule type" value="Genomic_DNA"/>
</dbReference>
<keyword evidence="2" id="KW-0479">Metal-binding</keyword>
<dbReference type="AlphaFoldDB" id="A0A1L9RGP2"/>
<organism evidence="9 10">
    <name type="scientific">Aspergillus wentii DTO 134E9</name>
    <dbReference type="NCBI Taxonomy" id="1073089"/>
    <lineage>
        <taxon>Eukaryota</taxon>
        <taxon>Fungi</taxon>
        <taxon>Dikarya</taxon>
        <taxon>Ascomycota</taxon>
        <taxon>Pezizomycotina</taxon>
        <taxon>Eurotiomycetes</taxon>
        <taxon>Eurotiomycetidae</taxon>
        <taxon>Eurotiales</taxon>
        <taxon>Aspergillaceae</taxon>
        <taxon>Aspergillus</taxon>
        <taxon>Aspergillus subgen. Cremei</taxon>
    </lineage>
</organism>
<protein>
    <recommendedName>
        <fullName evidence="8">Zn(2)-C6 fungal-type domain-containing protein</fullName>
    </recommendedName>
</protein>
<keyword evidence="6" id="KW-0539">Nucleus</keyword>